<dbReference type="EMBL" id="JAXCGZ010017008">
    <property type="protein sequence ID" value="KAK7069170.1"/>
    <property type="molecule type" value="Genomic_DNA"/>
</dbReference>
<name>A0AAN8WZD3_HALRR</name>
<protein>
    <recommendedName>
        <fullName evidence="5">Sushi domain-containing protein</fullName>
    </recommendedName>
</protein>
<evidence type="ECO:0000256" key="4">
    <source>
        <dbReference type="SAM" id="Phobius"/>
    </source>
</evidence>
<dbReference type="InterPro" id="IPR035976">
    <property type="entry name" value="Sushi/SCR/CCP_sf"/>
</dbReference>
<evidence type="ECO:0000313" key="7">
    <source>
        <dbReference type="Proteomes" id="UP001381693"/>
    </source>
</evidence>
<keyword evidence="1" id="KW-1015">Disulfide bond</keyword>
<accession>A0AAN8WZD3</accession>
<dbReference type="PROSITE" id="PS50923">
    <property type="entry name" value="SUSHI"/>
    <property type="match status" value="1"/>
</dbReference>
<organism evidence="6 7">
    <name type="scientific">Halocaridina rubra</name>
    <name type="common">Hawaiian red shrimp</name>
    <dbReference type="NCBI Taxonomy" id="373956"/>
    <lineage>
        <taxon>Eukaryota</taxon>
        <taxon>Metazoa</taxon>
        <taxon>Ecdysozoa</taxon>
        <taxon>Arthropoda</taxon>
        <taxon>Crustacea</taxon>
        <taxon>Multicrustacea</taxon>
        <taxon>Malacostraca</taxon>
        <taxon>Eumalacostraca</taxon>
        <taxon>Eucarida</taxon>
        <taxon>Decapoda</taxon>
        <taxon>Pleocyemata</taxon>
        <taxon>Caridea</taxon>
        <taxon>Atyoidea</taxon>
        <taxon>Atyidae</taxon>
        <taxon>Halocaridina</taxon>
    </lineage>
</organism>
<dbReference type="Proteomes" id="UP001381693">
    <property type="component" value="Unassembled WGS sequence"/>
</dbReference>
<dbReference type="SUPFAM" id="SSF57535">
    <property type="entry name" value="Complement control module/SCR domain"/>
    <property type="match status" value="1"/>
</dbReference>
<keyword evidence="2" id="KW-0768">Sushi</keyword>
<feature type="transmembrane region" description="Helical" evidence="4">
    <location>
        <begin position="25"/>
        <end position="53"/>
    </location>
</feature>
<dbReference type="InterPro" id="IPR000436">
    <property type="entry name" value="Sushi_SCR_CCP_dom"/>
</dbReference>
<feature type="domain" description="Sushi" evidence="5">
    <location>
        <begin position="56"/>
        <end position="118"/>
    </location>
</feature>
<comment type="caution">
    <text evidence="6">The sequence shown here is derived from an EMBL/GenBank/DDBJ whole genome shotgun (WGS) entry which is preliminary data.</text>
</comment>
<keyword evidence="4" id="KW-0472">Membrane</keyword>
<sequence>MSKGEDEEWSIQNSQRRKKDNHSRINWRMIAAISTILALLLAIGLSVALGIFLRKTECSPPPKHLLATTTYLGSAKSGSEVTYFCPRPLVFPNNEHTFPIQCQNRLKWNVTDIPPCGRDGEKHCNGLINDENFDLSLVVKDDVTSFMVELRLEGQIPKSYLLDVDSEDETKCSYGTDTYTTESFKAQRKHMTHKSPLIAMESLWAEHKNGDTLHQTPVYTVRVTDSVLDPGVPYEILIRGSGNFIALTLRQGAYLNITFQEIDLITPETTSAESIVTSTKTTTTKGSTSSVPTSKPVTVESTLQTKESTSFYTTVSEETTDSETSYVSLTTDWFTTDISTF</sequence>
<gene>
    <name evidence="6" type="ORF">SK128_004970</name>
</gene>
<evidence type="ECO:0000259" key="5">
    <source>
        <dbReference type="PROSITE" id="PS50923"/>
    </source>
</evidence>
<proteinExistence type="predicted"/>
<evidence type="ECO:0000256" key="3">
    <source>
        <dbReference type="SAM" id="MobiDB-lite"/>
    </source>
</evidence>
<evidence type="ECO:0000256" key="2">
    <source>
        <dbReference type="PROSITE-ProRule" id="PRU00302"/>
    </source>
</evidence>
<comment type="caution">
    <text evidence="2">Lacks conserved residue(s) required for the propagation of feature annotation.</text>
</comment>
<keyword evidence="4" id="KW-0812">Transmembrane</keyword>
<evidence type="ECO:0000313" key="6">
    <source>
        <dbReference type="EMBL" id="KAK7069170.1"/>
    </source>
</evidence>
<reference evidence="6 7" key="1">
    <citation type="submission" date="2023-11" db="EMBL/GenBank/DDBJ databases">
        <title>Halocaridina rubra genome assembly.</title>
        <authorList>
            <person name="Smith C."/>
        </authorList>
    </citation>
    <scope>NUCLEOTIDE SEQUENCE [LARGE SCALE GENOMIC DNA]</scope>
    <source>
        <strain evidence="6">EP-1</strain>
        <tissue evidence="6">Whole</tissue>
    </source>
</reference>
<evidence type="ECO:0000256" key="1">
    <source>
        <dbReference type="ARBA" id="ARBA00023157"/>
    </source>
</evidence>
<keyword evidence="4" id="KW-1133">Transmembrane helix</keyword>
<dbReference type="AlphaFoldDB" id="A0AAN8WZD3"/>
<feature type="region of interest" description="Disordered" evidence="3">
    <location>
        <begin position="276"/>
        <end position="295"/>
    </location>
</feature>
<keyword evidence="7" id="KW-1185">Reference proteome</keyword>